<evidence type="ECO:0000313" key="2">
    <source>
        <dbReference type="EMBL" id="CAB9514592.1"/>
    </source>
</evidence>
<gene>
    <name evidence="2" type="ORF">SEMRO_663_G183470.1</name>
</gene>
<keyword evidence="3" id="KW-1185">Reference proteome</keyword>
<protein>
    <submittedName>
        <fullName evidence="2">Uncharacterized protein</fullName>
    </submittedName>
</protein>
<name>A0A9N8E4X2_9STRA</name>
<evidence type="ECO:0000256" key="1">
    <source>
        <dbReference type="SAM" id="MobiDB-lite"/>
    </source>
</evidence>
<dbReference type="Proteomes" id="UP001153069">
    <property type="component" value="Unassembled WGS sequence"/>
</dbReference>
<feature type="region of interest" description="Disordered" evidence="1">
    <location>
        <begin position="131"/>
        <end position="160"/>
    </location>
</feature>
<proteinExistence type="predicted"/>
<organism evidence="2 3">
    <name type="scientific">Seminavis robusta</name>
    <dbReference type="NCBI Taxonomy" id="568900"/>
    <lineage>
        <taxon>Eukaryota</taxon>
        <taxon>Sar</taxon>
        <taxon>Stramenopiles</taxon>
        <taxon>Ochrophyta</taxon>
        <taxon>Bacillariophyta</taxon>
        <taxon>Bacillariophyceae</taxon>
        <taxon>Bacillariophycidae</taxon>
        <taxon>Naviculales</taxon>
        <taxon>Naviculaceae</taxon>
        <taxon>Seminavis</taxon>
    </lineage>
</organism>
<evidence type="ECO:0000313" key="3">
    <source>
        <dbReference type="Proteomes" id="UP001153069"/>
    </source>
</evidence>
<accession>A0A9N8E4X2</accession>
<dbReference type="EMBL" id="CAICTM010000662">
    <property type="protein sequence ID" value="CAB9514592.1"/>
    <property type="molecule type" value="Genomic_DNA"/>
</dbReference>
<comment type="caution">
    <text evidence="2">The sequence shown here is derived from an EMBL/GenBank/DDBJ whole genome shotgun (WGS) entry which is preliminary data.</text>
</comment>
<sequence>MACFTGRKCFPNRSKSTGGLTLALRLVVQMQKPMMRSRSMPALLCKSQQHCQEQVKPRNSLTSIVPVVNTASIPPPLCRWSSAPPSDQMINNSSSHSTDSTEQMIRRRRSLMAPPTKPLRYMMNMATIKSLPPRLPNRKSGKGAELRSALPPRVPQRKPGEATIEAKALPPFMPRRCPMDDSCDNLSLVSTLTMGSAAAHIDEDDTSDGESSLSDLLPICFGSLTSSSENPTSVRHNLREVLGHVLDNLDDSLCDGDLY</sequence>
<reference evidence="2" key="1">
    <citation type="submission" date="2020-06" db="EMBL/GenBank/DDBJ databases">
        <authorList>
            <consortium name="Plant Systems Biology data submission"/>
        </authorList>
    </citation>
    <scope>NUCLEOTIDE SEQUENCE</scope>
    <source>
        <strain evidence="2">D6</strain>
    </source>
</reference>
<dbReference type="AlphaFoldDB" id="A0A9N8E4X2"/>